<comment type="caution">
    <text evidence="8">The sequence shown here is derived from an EMBL/GenBank/DDBJ whole genome shotgun (WGS) entry which is preliminary data.</text>
</comment>
<evidence type="ECO:0000256" key="2">
    <source>
        <dbReference type="ARBA" id="ARBA00022670"/>
    </source>
</evidence>
<dbReference type="PANTHER" id="PTHR47053:SF1">
    <property type="entry name" value="MUREIN DD-ENDOPEPTIDASE MEPH-RELATED"/>
    <property type="match status" value="1"/>
</dbReference>
<dbReference type="SUPFAM" id="SSF54001">
    <property type="entry name" value="Cysteine proteinases"/>
    <property type="match status" value="1"/>
</dbReference>
<organism evidence="8 9">
    <name type="scientific">Candidatus Mediterraneibacter stercoravium</name>
    <dbReference type="NCBI Taxonomy" id="2838685"/>
    <lineage>
        <taxon>Bacteria</taxon>
        <taxon>Bacillati</taxon>
        <taxon>Bacillota</taxon>
        <taxon>Clostridia</taxon>
        <taxon>Lachnospirales</taxon>
        <taxon>Lachnospiraceae</taxon>
        <taxon>Mediterraneibacter</taxon>
    </lineage>
</organism>
<evidence type="ECO:0000256" key="4">
    <source>
        <dbReference type="ARBA" id="ARBA00022807"/>
    </source>
</evidence>
<dbReference type="EMBL" id="DXAY01000148">
    <property type="protein sequence ID" value="HIZ74832.1"/>
    <property type="molecule type" value="Genomic_DNA"/>
</dbReference>
<dbReference type="Pfam" id="PF08239">
    <property type="entry name" value="SH3_3"/>
    <property type="match status" value="2"/>
</dbReference>
<keyword evidence="2" id="KW-0645">Protease</keyword>
<dbReference type="GO" id="GO:0008234">
    <property type="term" value="F:cysteine-type peptidase activity"/>
    <property type="evidence" value="ECO:0007669"/>
    <property type="project" value="UniProtKB-KW"/>
</dbReference>
<evidence type="ECO:0000313" key="9">
    <source>
        <dbReference type="Proteomes" id="UP000824116"/>
    </source>
</evidence>
<evidence type="ECO:0000256" key="1">
    <source>
        <dbReference type="ARBA" id="ARBA00007074"/>
    </source>
</evidence>
<dbReference type="PANTHER" id="PTHR47053">
    <property type="entry name" value="MUREIN DD-ENDOPEPTIDASE MEPH-RELATED"/>
    <property type="match status" value="1"/>
</dbReference>
<gene>
    <name evidence="8" type="ORF">H9723_06280</name>
</gene>
<evidence type="ECO:0000259" key="7">
    <source>
        <dbReference type="PROSITE" id="PS51935"/>
    </source>
</evidence>
<dbReference type="PROSITE" id="PS51781">
    <property type="entry name" value="SH3B"/>
    <property type="match status" value="1"/>
</dbReference>
<dbReference type="InterPro" id="IPR000064">
    <property type="entry name" value="NLP_P60_dom"/>
</dbReference>
<dbReference type="Gene3D" id="3.90.1720.10">
    <property type="entry name" value="endopeptidase domain like (from Nostoc punctiforme)"/>
    <property type="match status" value="1"/>
</dbReference>
<dbReference type="InterPro" id="IPR038765">
    <property type="entry name" value="Papain-like_cys_pep_sf"/>
</dbReference>
<sequence>MRNTHIGQKLIVSAVAGMIMIPGSAMPVMAAEEMKEEQLIVPAEGIESVLEECYQTEVKDNINLYMVPADEGEYLNMAFSDTDDFTYIRSAPDENSDWVGKLYSDSAAEVLEYLDGWTKIRSGNAEGYVPSEALLTGEEARENAREYESSSVTVRAYALNVRNGQGTEYDILTQVGQNEEYMVTGDPVDGWYPVKVGDIDGWVSGDYVEAETSYYYGESREEEEARIAEEEAQKAREEQEAAEAAAAAAAASSGQAVIDYACQFIGNPYVWGGTSLTDGADCSGFVQSVYQHFGVNLPRTSYDMRSAGYEVRYDEALPGDLVLYEGHVGLYMGDGNIVNAMNEEQGIGICSATYTDIVAVRRVL</sequence>
<dbReference type="SMART" id="SM00287">
    <property type="entry name" value="SH3b"/>
    <property type="match status" value="2"/>
</dbReference>
<feature type="domain" description="NlpC/P60" evidence="7">
    <location>
        <begin position="251"/>
        <end position="364"/>
    </location>
</feature>
<dbReference type="Gene3D" id="2.30.30.40">
    <property type="entry name" value="SH3 Domains"/>
    <property type="match status" value="2"/>
</dbReference>
<keyword evidence="5" id="KW-0175">Coiled coil</keyword>
<reference evidence="8" key="2">
    <citation type="submission" date="2021-04" db="EMBL/GenBank/DDBJ databases">
        <authorList>
            <person name="Gilroy R."/>
        </authorList>
    </citation>
    <scope>NUCLEOTIDE SEQUENCE</scope>
    <source>
        <strain evidence="8">CHK196-3914</strain>
    </source>
</reference>
<dbReference type="InterPro" id="IPR051202">
    <property type="entry name" value="Peptidase_C40"/>
</dbReference>
<proteinExistence type="inferred from homology"/>
<feature type="coiled-coil region" evidence="5">
    <location>
        <begin position="218"/>
        <end position="252"/>
    </location>
</feature>
<dbReference type="Pfam" id="PF00877">
    <property type="entry name" value="NLPC_P60"/>
    <property type="match status" value="1"/>
</dbReference>
<evidence type="ECO:0000313" key="8">
    <source>
        <dbReference type="EMBL" id="HIZ74832.1"/>
    </source>
</evidence>
<dbReference type="AlphaFoldDB" id="A0A9D2G9S8"/>
<keyword evidence="3" id="KW-0378">Hydrolase</keyword>
<protein>
    <submittedName>
        <fullName evidence="8">C40 family peptidase</fullName>
    </submittedName>
</protein>
<dbReference type="Proteomes" id="UP000824116">
    <property type="component" value="Unassembled WGS sequence"/>
</dbReference>
<keyword evidence="4" id="KW-0788">Thiol protease</keyword>
<evidence type="ECO:0000256" key="5">
    <source>
        <dbReference type="SAM" id="Coils"/>
    </source>
</evidence>
<dbReference type="PROSITE" id="PS51935">
    <property type="entry name" value="NLPC_P60"/>
    <property type="match status" value="1"/>
</dbReference>
<dbReference type="GO" id="GO:0006508">
    <property type="term" value="P:proteolysis"/>
    <property type="evidence" value="ECO:0007669"/>
    <property type="project" value="UniProtKB-KW"/>
</dbReference>
<feature type="domain" description="SH3b" evidence="6">
    <location>
        <begin position="147"/>
        <end position="212"/>
    </location>
</feature>
<name>A0A9D2G9S8_9FIRM</name>
<evidence type="ECO:0000259" key="6">
    <source>
        <dbReference type="PROSITE" id="PS51781"/>
    </source>
</evidence>
<accession>A0A9D2G9S8</accession>
<reference evidence="8" key="1">
    <citation type="journal article" date="2021" name="PeerJ">
        <title>Extensive microbial diversity within the chicken gut microbiome revealed by metagenomics and culture.</title>
        <authorList>
            <person name="Gilroy R."/>
            <person name="Ravi A."/>
            <person name="Getino M."/>
            <person name="Pursley I."/>
            <person name="Horton D.L."/>
            <person name="Alikhan N.F."/>
            <person name="Baker D."/>
            <person name="Gharbi K."/>
            <person name="Hall N."/>
            <person name="Watson M."/>
            <person name="Adriaenssens E.M."/>
            <person name="Foster-Nyarko E."/>
            <person name="Jarju S."/>
            <person name="Secka A."/>
            <person name="Antonio M."/>
            <person name="Oren A."/>
            <person name="Chaudhuri R.R."/>
            <person name="La Ragione R."/>
            <person name="Hildebrand F."/>
            <person name="Pallen M.J."/>
        </authorList>
    </citation>
    <scope>NUCLEOTIDE SEQUENCE</scope>
    <source>
        <strain evidence="8">CHK196-3914</strain>
    </source>
</reference>
<comment type="similarity">
    <text evidence="1">Belongs to the peptidase C40 family.</text>
</comment>
<dbReference type="InterPro" id="IPR003646">
    <property type="entry name" value="SH3-like_bac-type"/>
</dbReference>
<evidence type="ECO:0000256" key="3">
    <source>
        <dbReference type="ARBA" id="ARBA00022801"/>
    </source>
</evidence>